<dbReference type="Proteomes" id="UP000053724">
    <property type="component" value="Unassembled WGS sequence"/>
</dbReference>
<reference evidence="1 2" key="1">
    <citation type="journal article" date="2015" name="Genome Biol. Evol.">
        <title>The Dynamics of Genetic Interactions between Vibrio metoecus and Vibrio cholerae, Two Close Relatives Co-Occurring in the Environment.</title>
        <authorList>
            <person name="Orata F.D."/>
            <person name="Kirchberger P.C."/>
            <person name="Meheust R."/>
            <person name="Barlow E.J."/>
            <person name="Tarr C.L."/>
            <person name="Boucher Y."/>
        </authorList>
    </citation>
    <scope>NUCLEOTIDE SEQUENCE [LARGE SCALE GENOMIC DNA]</scope>
    <source>
        <strain evidence="1 2">08-2459</strain>
    </source>
</reference>
<dbReference type="AlphaFoldDB" id="A0A0N8UHX1"/>
<organism evidence="1 2">
    <name type="scientific">Vibrio metoecus</name>
    <dbReference type="NCBI Taxonomy" id="1481663"/>
    <lineage>
        <taxon>Bacteria</taxon>
        <taxon>Pseudomonadati</taxon>
        <taxon>Pseudomonadota</taxon>
        <taxon>Gammaproteobacteria</taxon>
        <taxon>Vibrionales</taxon>
        <taxon>Vibrionaceae</taxon>
        <taxon>Vibrio</taxon>
    </lineage>
</organism>
<name>A0A0N8UHX1_VIBMT</name>
<evidence type="ECO:0000313" key="2">
    <source>
        <dbReference type="Proteomes" id="UP000053724"/>
    </source>
</evidence>
<proteinExistence type="predicted"/>
<sequence length="81" mass="9226">MLFCSINYKKLGRLSVIFHTYQKNPLVKWLNNRNVTKDCLSHNIFPVRDGKDADLLPKQISLKNKKGLGRITRALDTANAA</sequence>
<gene>
    <name evidence="1" type="ORF">AAY55_05785</name>
</gene>
<protein>
    <submittedName>
        <fullName evidence="1">Uncharacterized protein</fullName>
    </submittedName>
</protein>
<dbReference type="EMBL" id="LCUF01000005">
    <property type="protein sequence ID" value="KQA23978.1"/>
    <property type="molecule type" value="Genomic_DNA"/>
</dbReference>
<dbReference type="PATRIC" id="fig|1481663.8.peg.4061"/>
<accession>A0A0N8UHX1</accession>
<evidence type="ECO:0000313" key="1">
    <source>
        <dbReference type="EMBL" id="KQA23978.1"/>
    </source>
</evidence>
<comment type="caution">
    <text evidence="1">The sequence shown here is derived from an EMBL/GenBank/DDBJ whole genome shotgun (WGS) entry which is preliminary data.</text>
</comment>